<organism evidence="2 3">
    <name type="scientific">Streptomyces pactum</name>
    <dbReference type="NCBI Taxonomy" id="68249"/>
    <lineage>
        <taxon>Bacteria</taxon>
        <taxon>Bacillati</taxon>
        <taxon>Actinomycetota</taxon>
        <taxon>Actinomycetes</taxon>
        <taxon>Kitasatosporales</taxon>
        <taxon>Streptomycetaceae</taxon>
        <taxon>Streptomyces</taxon>
    </lineage>
</organism>
<evidence type="ECO:0000313" key="2">
    <source>
        <dbReference type="EMBL" id="MBH5336314.1"/>
    </source>
</evidence>
<comment type="caution">
    <text evidence="2">The sequence shown here is derived from an EMBL/GenBank/DDBJ whole genome shotgun (WGS) entry which is preliminary data.</text>
</comment>
<accession>A0ABS0NM81</accession>
<gene>
    <name evidence="2" type="ORF">IHE55_16635</name>
</gene>
<protein>
    <submittedName>
        <fullName evidence="2">Type VII secretion protein</fullName>
    </submittedName>
</protein>
<dbReference type="SUPFAM" id="SSF52540">
    <property type="entry name" value="P-loop containing nucleoside triphosphate hydrolases"/>
    <property type="match status" value="1"/>
</dbReference>
<sequence length="312" mass="32726">MAIPSPVPVPGLDPELAPAHRRSRSGDRVVCRAARSLRQLLVSSASRQVAEATRIAQELQQPVTTGRQLVVTSIRGGAGKTTVAALLNLTYAHYRQDPVLVVEADPALGTLPIRLGAPSVRWTCADLAQVVSPSMQFAEITGYLVQVAEGGWLLPGSRGRVGARLELPEYRAVMVALRRYFGITVVDCETLPNPLARTALAAAQARVLVVPATVEGVASTRAVLDWMAGVPHPRMLPGTVVALTTHSPDATIDPAAAARHLEAAGVPVVPVPYDRHLAAGGPIQVARLGQGTRLAAGRLAAALLTRAVGTAR</sequence>
<dbReference type="EMBL" id="JACYXC010000001">
    <property type="protein sequence ID" value="MBH5336314.1"/>
    <property type="molecule type" value="Genomic_DNA"/>
</dbReference>
<dbReference type="InterPro" id="IPR050625">
    <property type="entry name" value="ParA/MinD_ATPase"/>
</dbReference>
<dbReference type="InterPro" id="IPR027417">
    <property type="entry name" value="P-loop_NTPase"/>
</dbReference>
<keyword evidence="3" id="KW-1185">Reference proteome</keyword>
<evidence type="ECO:0000313" key="3">
    <source>
        <dbReference type="Proteomes" id="UP000807371"/>
    </source>
</evidence>
<reference evidence="2 3" key="1">
    <citation type="submission" date="2020-09" db="EMBL/GenBank/DDBJ databases">
        <title>Biosynthesis of the nuclear factor of activated T cells inhibitor NFAT-133 and its congeners in Streptomyces pactum.</title>
        <authorList>
            <person name="Zhou W."/>
            <person name="Posri P."/>
            <person name="Abugrain M.E."/>
            <person name="Weisberg A.J."/>
            <person name="Chang J.H."/>
            <person name="Mahmud T."/>
        </authorList>
    </citation>
    <scope>NUCLEOTIDE SEQUENCE [LARGE SCALE GENOMIC DNA]</scope>
    <source>
        <strain evidence="2 3">ATCC 27456</strain>
    </source>
</reference>
<name>A0ABS0NM81_9ACTN</name>
<feature type="compositionally biased region" description="Pro residues" evidence="1">
    <location>
        <begin position="1"/>
        <end position="11"/>
    </location>
</feature>
<feature type="region of interest" description="Disordered" evidence="1">
    <location>
        <begin position="1"/>
        <end position="27"/>
    </location>
</feature>
<proteinExistence type="predicted"/>
<evidence type="ECO:0000256" key="1">
    <source>
        <dbReference type="SAM" id="MobiDB-lite"/>
    </source>
</evidence>
<dbReference type="Proteomes" id="UP000807371">
    <property type="component" value="Unassembled WGS sequence"/>
</dbReference>
<dbReference type="PANTHER" id="PTHR43384">
    <property type="entry name" value="SEPTUM SITE-DETERMINING PROTEIN MIND HOMOLOG, CHLOROPLASTIC-RELATED"/>
    <property type="match status" value="1"/>
</dbReference>
<dbReference type="PANTHER" id="PTHR43384:SF14">
    <property type="entry name" value="ESX-1 SECRETION-ASSOCIATED PROTEIN ESPI"/>
    <property type="match status" value="1"/>
</dbReference>
<dbReference type="Gene3D" id="3.40.50.300">
    <property type="entry name" value="P-loop containing nucleotide triphosphate hydrolases"/>
    <property type="match status" value="1"/>
</dbReference>